<accession>A0A4Y2FLP4</accession>
<dbReference type="AlphaFoldDB" id="A0A4Y2FLP4"/>
<keyword evidence="2" id="KW-1185">Reference proteome</keyword>
<evidence type="ECO:0000313" key="1">
    <source>
        <dbReference type="EMBL" id="GBM41438.1"/>
    </source>
</evidence>
<sequence length="93" mass="10556">MLKESKGKVKDRFCSSKDLQNYNLVIECKKSILFLQAISGCDTTSGLYGKGKLQEVQLFNLSKCLQDIPEIFNNPKSTYTDIERAGERFIITN</sequence>
<organism evidence="1 2">
    <name type="scientific">Araneus ventricosus</name>
    <name type="common">Orbweaver spider</name>
    <name type="synonym">Epeira ventricosa</name>
    <dbReference type="NCBI Taxonomy" id="182803"/>
    <lineage>
        <taxon>Eukaryota</taxon>
        <taxon>Metazoa</taxon>
        <taxon>Ecdysozoa</taxon>
        <taxon>Arthropoda</taxon>
        <taxon>Chelicerata</taxon>
        <taxon>Arachnida</taxon>
        <taxon>Araneae</taxon>
        <taxon>Araneomorphae</taxon>
        <taxon>Entelegynae</taxon>
        <taxon>Araneoidea</taxon>
        <taxon>Araneidae</taxon>
        <taxon>Araneus</taxon>
    </lineage>
</organism>
<name>A0A4Y2FLP4_ARAVE</name>
<reference evidence="1 2" key="1">
    <citation type="journal article" date="2019" name="Sci. Rep.">
        <title>Orb-weaving spider Araneus ventricosus genome elucidates the spidroin gene catalogue.</title>
        <authorList>
            <person name="Kono N."/>
            <person name="Nakamura H."/>
            <person name="Ohtoshi R."/>
            <person name="Moran D.A.P."/>
            <person name="Shinohara A."/>
            <person name="Yoshida Y."/>
            <person name="Fujiwara M."/>
            <person name="Mori M."/>
            <person name="Tomita M."/>
            <person name="Arakawa K."/>
        </authorList>
    </citation>
    <scope>NUCLEOTIDE SEQUENCE [LARGE SCALE GENOMIC DNA]</scope>
</reference>
<gene>
    <name evidence="1" type="ORF">AVEN_165498_1</name>
</gene>
<comment type="caution">
    <text evidence="1">The sequence shown here is derived from an EMBL/GenBank/DDBJ whole genome shotgun (WGS) entry which is preliminary data.</text>
</comment>
<evidence type="ECO:0000313" key="2">
    <source>
        <dbReference type="Proteomes" id="UP000499080"/>
    </source>
</evidence>
<dbReference type="EMBL" id="BGPR01250796">
    <property type="protein sequence ID" value="GBM41438.1"/>
    <property type="molecule type" value="Genomic_DNA"/>
</dbReference>
<proteinExistence type="predicted"/>
<protein>
    <submittedName>
        <fullName evidence="1">Uncharacterized protein</fullName>
    </submittedName>
</protein>
<dbReference type="Proteomes" id="UP000499080">
    <property type="component" value="Unassembled WGS sequence"/>
</dbReference>